<dbReference type="InterPro" id="IPR023198">
    <property type="entry name" value="PGP-like_dom2"/>
</dbReference>
<dbReference type="SFLD" id="SFLDG01129">
    <property type="entry name" value="C1.5:_HAD__Beta-PGM__Phosphata"/>
    <property type="match status" value="1"/>
</dbReference>
<name>A0A6G9ZER2_9NOCA</name>
<gene>
    <name evidence="2" type="ORF">F6W96_01360</name>
</gene>
<dbReference type="SUPFAM" id="SSF56784">
    <property type="entry name" value="HAD-like"/>
    <property type="match status" value="1"/>
</dbReference>
<evidence type="ECO:0000313" key="3">
    <source>
        <dbReference type="Proteomes" id="UP000500953"/>
    </source>
</evidence>
<dbReference type="Proteomes" id="UP000500953">
    <property type="component" value="Chromosome"/>
</dbReference>
<feature type="region of interest" description="Disordered" evidence="1">
    <location>
        <begin position="64"/>
        <end position="89"/>
    </location>
</feature>
<evidence type="ECO:0000256" key="1">
    <source>
        <dbReference type="SAM" id="MobiDB-lite"/>
    </source>
</evidence>
<protein>
    <submittedName>
        <fullName evidence="2">HAD-IA family hydrolase</fullName>
    </submittedName>
</protein>
<dbReference type="SFLD" id="SFLDS00003">
    <property type="entry name" value="Haloacid_Dehalogenase"/>
    <property type="match status" value="1"/>
</dbReference>
<organism evidence="2 3">
    <name type="scientific">Nocardia terpenica</name>
    <dbReference type="NCBI Taxonomy" id="455432"/>
    <lineage>
        <taxon>Bacteria</taxon>
        <taxon>Bacillati</taxon>
        <taxon>Actinomycetota</taxon>
        <taxon>Actinomycetes</taxon>
        <taxon>Mycobacteriales</taxon>
        <taxon>Nocardiaceae</taxon>
        <taxon>Nocardia</taxon>
    </lineage>
</organism>
<dbReference type="GO" id="GO:0050308">
    <property type="term" value="F:sugar-phosphatase activity"/>
    <property type="evidence" value="ECO:0007669"/>
    <property type="project" value="TreeGrafter"/>
</dbReference>
<dbReference type="InterPro" id="IPR051806">
    <property type="entry name" value="HAD-like_SPP"/>
</dbReference>
<reference evidence="2 3" key="1">
    <citation type="journal article" date="2019" name="ACS Chem. Biol.">
        <title>Identification and Mobilization of a Cryptic Antibiotic Biosynthesis Gene Locus from a Human-Pathogenic Nocardia Isolate.</title>
        <authorList>
            <person name="Herisse M."/>
            <person name="Ishida K."/>
            <person name="Porter J.L."/>
            <person name="Howden B."/>
            <person name="Hertweck C."/>
            <person name="Stinear T.P."/>
            <person name="Pidot S.J."/>
        </authorList>
    </citation>
    <scope>NUCLEOTIDE SEQUENCE [LARGE SCALE GENOMIC DNA]</scope>
    <source>
        <strain evidence="2 3">AUSMDU00012715</strain>
    </source>
</reference>
<dbReference type="EMBL" id="CP046173">
    <property type="protein sequence ID" value="QIS23891.1"/>
    <property type="molecule type" value="Genomic_DNA"/>
</dbReference>
<dbReference type="InterPro" id="IPR036412">
    <property type="entry name" value="HAD-like_sf"/>
</dbReference>
<dbReference type="Pfam" id="PF00702">
    <property type="entry name" value="Hydrolase"/>
    <property type="match status" value="1"/>
</dbReference>
<dbReference type="InterPro" id="IPR023214">
    <property type="entry name" value="HAD_sf"/>
</dbReference>
<proteinExistence type="predicted"/>
<dbReference type="NCBIfam" id="TIGR01509">
    <property type="entry name" value="HAD-SF-IA-v3"/>
    <property type="match status" value="1"/>
</dbReference>
<accession>A0A6G9ZER2</accession>
<dbReference type="InterPro" id="IPR006439">
    <property type="entry name" value="HAD-SF_hydro_IA"/>
</dbReference>
<dbReference type="Gene3D" id="3.40.50.1000">
    <property type="entry name" value="HAD superfamily/HAD-like"/>
    <property type="match status" value="1"/>
</dbReference>
<keyword evidence="2" id="KW-0378">Hydrolase</keyword>
<dbReference type="Gene3D" id="1.10.150.240">
    <property type="entry name" value="Putative phosphatase, domain 2"/>
    <property type="match status" value="1"/>
</dbReference>
<dbReference type="AlphaFoldDB" id="A0A6G9ZER2"/>
<evidence type="ECO:0000313" key="2">
    <source>
        <dbReference type="EMBL" id="QIS23891.1"/>
    </source>
</evidence>
<dbReference type="PANTHER" id="PTHR43481:SF4">
    <property type="entry name" value="GLYCEROL-1-PHOSPHATE PHOSPHOHYDROLASE 1-RELATED"/>
    <property type="match status" value="1"/>
</dbReference>
<dbReference type="PANTHER" id="PTHR43481">
    <property type="entry name" value="FRUCTOSE-1-PHOSPHATE PHOSPHATASE"/>
    <property type="match status" value="1"/>
</dbReference>
<sequence length="417" mass="44990">MGSALGIRSMDLRDDVLPRRRSSSAGGHELLLRQGIGRCNSGGRAAIRRETGQGRILRPIDQRGQAHGDRHLQFGGAPVSFPGQSLVPGGHDLRSRRSSLCGSALRRPGRCGSILHEFRILLERLCPPLCRHRTKYRQKCGTPYLPRRGSAEPGVPFPARTGCRAFAHLPDLGGRTGRMRQPLTSAAIGHGPFTLECSTVLVDLDGVLVNSMPAIRTALAAWAARRGLPVHQVLGLAHGRRTVDLVRAMVPERDEDTEVRMITELEIDSCRRVLPVAGADLFVDALAGRPWAIVTSGLREISLLKLKAAGLRTPDVIVSAEDVAVSKPAPECYLRAARTMNTPTADCVVFEDAPAGFASARAAGIRCIGVGPTAAHYSGELSARIHDFTGLRIFGTQDECRLRLSSGVSIPSRRCKK</sequence>